<dbReference type="EMBL" id="JACXVP010000005">
    <property type="protein sequence ID" value="KAG5605387.1"/>
    <property type="molecule type" value="Genomic_DNA"/>
</dbReference>
<proteinExistence type="predicted"/>
<comment type="caution">
    <text evidence="1">The sequence shown here is derived from an EMBL/GenBank/DDBJ whole genome shotgun (WGS) entry which is preliminary data.</text>
</comment>
<dbReference type="OrthoDB" id="1283000at2759"/>
<evidence type="ECO:0000313" key="2">
    <source>
        <dbReference type="Proteomes" id="UP000824120"/>
    </source>
</evidence>
<dbReference type="AlphaFoldDB" id="A0A9J5YXF2"/>
<evidence type="ECO:0000313" key="1">
    <source>
        <dbReference type="EMBL" id="KAG5605387.1"/>
    </source>
</evidence>
<gene>
    <name evidence="1" type="ORF">H5410_026879</name>
</gene>
<protein>
    <submittedName>
        <fullName evidence="1">Uncharacterized protein</fullName>
    </submittedName>
</protein>
<name>A0A9J5YXF2_SOLCO</name>
<keyword evidence="2" id="KW-1185">Reference proteome</keyword>
<feature type="non-terminal residue" evidence="1">
    <location>
        <position position="1"/>
    </location>
</feature>
<organism evidence="1 2">
    <name type="scientific">Solanum commersonii</name>
    <name type="common">Commerson's wild potato</name>
    <name type="synonym">Commerson's nightshade</name>
    <dbReference type="NCBI Taxonomy" id="4109"/>
    <lineage>
        <taxon>Eukaryota</taxon>
        <taxon>Viridiplantae</taxon>
        <taxon>Streptophyta</taxon>
        <taxon>Embryophyta</taxon>
        <taxon>Tracheophyta</taxon>
        <taxon>Spermatophyta</taxon>
        <taxon>Magnoliopsida</taxon>
        <taxon>eudicotyledons</taxon>
        <taxon>Gunneridae</taxon>
        <taxon>Pentapetalae</taxon>
        <taxon>asterids</taxon>
        <taxon>lamiids</taxon>
        <taxon>Solanales</taxon>
        <taxon>Solanaceae</taxon>
        <taxon>Solanoideae</taxon>
        <taxon>Solaneae</taxon>
        <taxon>Solanum</taxon>
    </lineage>
</organism>
<accession>A0A9J5YXF2</accession>
<sequence length="100" mass="11297">MGSDMSLHREETVADQAGVDDIVERIGNLFVAMVGEEEEINLNKLTIRNVEPGVILQNWTISPSLSQQESCIYINKNPRSTVVTYNKSTEQGENDEQYHK</sequence>
<reference evidence="1 2" key="1">
    <citation type="submission" date="2020-09" db="EMBL/GenBank/DDBJ databases">
        <title>De no assembly of potato wild relative species, Solanum commersonii.</title>
        <authorList>
            <person name="Cho K."/>
        </authorList>
    </citation>
    <scope>NUCLEOTIDE SEQUENCE [LARGE SCALE GENOMIC DNA]</scope>
    <source>
        <strain evidence="1">LZ3.2</strain>
        <tissue evidence="1">Leaf</tissue>
    </source>
</reference>
<dbReference type="Proteomes" id="UP000824120">
    <property type="component" value="Chromosome 5"/>
</dbReference>